<feature type="region of interest" description="Disordered" evidence="1">
    <location>
        <begin position="24"/>
        <end position="100"/>
    </location>
</feature>
<reference evidence="3" key="1">
    <citation type="submission" date="2016-08" db="EMBL/GenBank/DDBJ databases">
        <authorList>
            <person name="Varghese N."/>
            <person name="Submissions Spin"/>
        </authorList>
    </citation>
    <scope>NUCLEOTIDE SEQUENCE [LARGE SCALE GENOMIC DNA]</scope>
    <source>
        <strain evidence="3">R-52791</strain>
    </source>
</reference>
<dbReference type="NCBIfam" id="TIGR02167">
    <property type="entry name" value="Liste_lipo_26"/>
    <property type="match status" value="1"/>
</dbReference>
<dbReference type="InterPro" id="IPR011889">
    <property type="entry name" value="Liste_lipo_26"/>
</dbReference>
<name>A0A1C4GZK4_9BIFI</name>
<dbReference type="RefSeq" id="WP_200754426.1">
    <property type="nucleotide sequence ID" value="NZ_FMBL01000001.1"/>
</dbReference>
<dbReference type="AlphaFoldDB" id="A0A1C4GZK4"/>
<dbReference type="Proteomes" id="UP000242610">
    <property type="component" value="Unassembled WGS sequence"/>
</dbReference>
<evidence type="ECO:0000313" key="2">
    <source>
        <dbReference type="EMBL" id="SCC77932.1"/>
    </source>
</evidence>
<evidence type="ECO:0000313" key="3">
    <source>
        <dbReference type="Proteomes" id="UP000242610"/>
    </source>
</evidence>
<keyword evidence="3" id="KW-1185">Reference proteome</keyword>
<feature type="region of interest" description="Disordered" evidence="1">
    <location>
        <begin position="117"/>
        <end position="153"/>
    </location>
</feature>
<dbReference type="EMBL" id="FMBL01000001">
    <property type="protein sequence ID" value="SCC77932.1"/>
    <property type="molecule type" value="Genomic_DNA"/>
</dbReference>
<feature type="non-terminal residue" evidence="2">
    <location>
        <position position="294"/>
    </location>
</feature>
<proteinExistence type="predicted"/>
<feature type="compositionally biased region" description="Polar residues" evidence="1">
    <location>
        <begin position="126"/>
        <end position="145"/>
    </location>
</feature>
<accession>A0A1C4GZK4</accession>
<protein>
    <submittedName>
        <fullName evidence="2">Surface protein</fullName>
    </submittedName>
</protein>
<organism evidence="2 3">
    <name type="scientific">Bifidobacterium commune</name>
    <dbReference type="NCBI Taxonomy" id="1505727"/>
    <lineage>
        <taxon>Bacteria</taxon>
        <taxon>Bacillati</taxon>
        <taxon>Actinomycetota</taxon>
        <taxon>Actinomycetes</taxon>
        <taxon>Bifidobacteriales</taxon>
        <taxon>Bifidobacteriaceae</taxon>
        <taxon>Bifidobacterium</taxon>
    </lineage>
</organism>
<gene>
    <name evidence="2" type="ORF">GA0061077_0001</name>
</gene>
<feature type="compositionally biased region" description="Polar residues" evidence="1">
    <location>
        <begin position="30"/>
        <end position="62"/>
    </location>
</feature>
<sequence>MGIFSILVSVAVCVTMTAIPPEPSGEHAIGTTQTQQAANPGTSTQRSTTPHATPVSETTGTPGTKPGQAGPASEPTAPPIHHDTAATGAPTESPTAPLAPAAPRINATESQNRTSITHNAIGPQDGTCTPTSGTWGTPATDTLVNNVPDRDPGTVQWDIDSQCTLTIHHGTSPDYGGFNYKFPWDAYRNTITTIHIDGNLTLHTTYRFYPGFGAFRDMPELSEVRIDGTLHLSQKAAASLFNEDSALTAFTGTNPAGFETSQTTDMSYMFDDCKLLASLDLTHFNTTNTTNMHG</sequence>
<dbReference type="STRING" id="1505727.GA0061077_0001"/>
<evidence type="ECO:0000256" key="1">
    <source>
        <dbReference type="SAM" id="MobiDB-lite"/>
    </source>
</evidence>